<comment type="caution">
    <text evidence="2">The sequence shown here is derived from an EMBL/GenBank/DDBJ whole genome shotgun (WGS) entry which is preliminary data.</text>
</comment>
<protein>
    <submittedName>
        <fullName evidence="2">Uncharacterized protein</fullName>
    </submittedName>
</protein>
<dbReference type="EMBL" id="BAABDQ010000008">
    <property type="protein sequence ID" value="GAA3556482.1"/>
    <property type="molecule type" value="Genomic_DNA"/>
</dbReference>
<proteinExistence type="predicted"/>
<gene>
    <name evidence="2" type="ORF">GCM10022419_041150</name>
</gene>
<feature type="compositionally biased region" description="Low complexity" evidence="1">
    <location>
        <begin position="1"/>
        <end position="15"/>
    </location>
</feature>
<name>A0ABP6WTI4_9ACTN</name>
<organism evidence="2 3">
    <name type="scientific">Nonomuraea rosea</name>
    <dbReference type="NCBI Taxonomy" id="638574"/>
    <lineage>
        <taxon>Bacteria</taxon>
        <taxon>Bacillati</taxon>
        <taxon>Actinomycetota</taxon>
        <taxon>Actinomycetes</taxon>
        <taxon>Streptosporangiales</taxon>
        <taxon>Streptosporangiaceae</taxon>
        <taxon>Nonomuraea</taxon>
    </lineage>
</organism>
<reference evidence="3" key="1">
    <citation type="journal article" date="2019" name="Int. J. Syst. Evol. Microbiol.">
        <title>The Global Catalogue of Microorganisms (GCM) 10K type strain sequencing project: providing services to taxonomists for standard genome sequencing and annotation.</title>
        <authorList>
            <consortium name="The Broad Institute Genomics Platform"/>
            <consortium name="The Broad Institute Genome Sequencing Center for Infectious Disease"/>
            <person name="Wu L."/>
            <person name="Ma J."/>
        </authorList>
    </citation>
    <scope>NUCLEOTIDE SEQUENCE [LARGE SCALE GENOMIC DNA]</scope>
    <source>
        <strain evidence="3">JCM 17326</strain>
    </source>
</reference>
<evidence type="ECO:0000313" key="3">
    <source>
        <dbReference type="Proteomes" id="UP001500630"/>
    </source>
</evidence>
<keyword evidence="3" id="KW-1185">Reference proteome</keyword>
<feature type="region of interest" description="Disordered" evidence="1">
    <location>
        <begin position="1"/>
        <end position="23"/>
    </location>
</feature>
<evidence type="ECO:0000313" key="2">
    <source>
        <dbReference type="EMBL" id="GAA3556482.1"/>
    </source>
</evidence>
<sequence>MAGAAVGARPVPGTAQPDNANGSATAATIHVRARMTSSRTTVGDHGKEETARASKDKYRHGPRTFTCRGRGARAYAARVSFSMEPAGVHARSKTWATFTPAPTAFQSPQAPGRCWTAG</sequence>
<evidence type="ECO:0000256" key="1">
    <source>
        <dbReference type="SAM" id="MobiDB-lite"/>
    </source>
</evidence>
<accession>A0ABP6WTI4</accession>
<dbReference type="Proteomes" id="UP001500630">
    <property type="component" value="Unassembled WGS sequence"/>
</dbReference>
<feature type="region of interest" description="Disordered" evidence="1">
    <location>
        <begin position="36"/>
        <end position="65"/>
    </location>
</feature>
<feature type="compositionally biased region" description="Basic and acidic residues" evidence="1">
    <location>
        <begin position="42"/>
        <end position="56"/>
    </location>
</feature>